<evidence type="ECO:0000256" key="1">
    <source>
        <dbReference type="SAM" id="Phobius"/>
    </source>
</evidence>
<organism evidence="2 3">
    <name type="scientific">Periplaneta americana</name>
    <name type="common">American cockroach</name>
    <name type="synonym">Blatta americana</name>
    <dbReference type="NCBI Taxonomy" id="6978"/>
    <lineage>
        <taxon>Eukaryota</taxon>
        <taxon>Metazoa</taxon>
        <taxon>Ecdysozoa</taxon>
        <taxon>Arthropoda</taxon>
        <taxon>Hexapoda</taxon>
        <taxon>Insecta</taxon>
        <taxon>Pterygota</taxon>
        <taxon>Neoptera</taxon>
        <taxon>Polyneoptera</taxon>
        <taxon>Dictyoptera</taxon>
        <taxon>Blattodea</taxon>
        <taxon>Blattoidea</taxon>
        <taxon>Blattidae</taxon>
        <taxon>Blattinae</taxon>
        <taxon>Periplaneta</taxon>
    </lineage>
</organism>
<keyword evidence="1" id="KW-0812">Transmembrane</keyword>
<dbReference type="EMBL" id="JAJSOF020000037">
    <property type="protein sequence ID" value="KAJ4428522.1"/>
    <property type="molecule type" value="Genomic_DNA"/>
</dbReference>
<feature type="transmembrane region" description="Helical" evidence="1">
    <location>
        <begin position="168"/>
        <end position="188"/>
    </location>
</feature>
<keyword evidence="1" id="KW-1133">Transmembrane helix</keyword>
<dbReference type="Proteomes" id="UP001148838">
    <property type="component" value="Unassembled WGS sequence"/>
</dbReference>
<keyword evidence="3" id="KW-1185">Reference proteome</keyword>
<protein>
    <submittedName>
        <fullName evidence="2">Uncharacterized protein</fullName>
    </submittedName>
</protein>
<gene>
    <name evidence="2" type="ORF">ANN_24564</name>
</gene>
<name>A0ABQ8S3Q2_PERAM</name>
<accession>A0ABQ8S3Q2</accession>
<evidence type="ECO:0000313" key="2">
    <source>
        <dbReference type="EMBL" id="KAJ4428522.1"/>
    </source>
</evidence>
<evidence type="ECO:0000313" key="3">
    <source>
        <dbReference type="Proteomes" id="UP001148838"/>
    </source>
</evidence>
<keyword evidence="1" id="KW-0472">Membrane</keyword>
<comment type="caution">
    <text evidence="2">The sequence shown here is derived from an EMBL/GenBank/DDBJ whole genome shotgun (WGS) entry which is preliminary data.</text>
</comment>
<reference evidence="2 3" key="1">
    <citation type="journal article" date="2022" name="Allergy">
        <title>Genome assembly and annotation of Periplaneta americana reveal a comprehensive cockroach allergen profile.</title>
        <authorList>
            <person name="Wang L."/>
            <person name="Xiong Q."/>
            <person name="Saelim N."/>
            <person name="Wang L."/>
            <person name="Nong W."/>
            <person name="Wan A.T."/>
            <person name="Shi M."/>
            <person name="Liu X."/>
            <person name="Cao Q."/>
            <person name="Hui J.H.L."/>
            <person name="Sookrung N."/>
            <person name="Leung T.F."/>
            <person name="Tungtrongchitr A."/>
            <person name="Tsui S.K.W."/>
        </authorList>
    </citation>
    <scope>NUCLEOTIDE SEQUENCE [LARGE SCALE GENOMIC DNA]</scope>
    <source>
        <strain evidence="2">PWHHKU_190912</strain>
    </source>
</reference>
<proteinExistence type="predicted"/>
<sequence>MTGLCEGGNEPPGSLKASKYFPYTTELAAEGKERRRGATTTTTDDRRRFWPLRSDVLSQQCVLEPSFKERFKISTREWAVPNIIERLGVHGSCHNLQFSKVRRFKLYVANGTVVWIRIFPMVKYPRSKSSVYKYKDRQTAYQLPQVPLAEDLSPVLVFLRVSLLASKLGAVVGTMLAPVLATVMVVVFTSSLFPEFKLENHLLFLLLPTLIVKKKLNSRKITRNLPSKSSKPAIKAATGAHYFQQVSTQVSHQRSHLGIHHGNKHRLNRALDP</sequence>